<comment type="similarity">
    <text evidence="1">Belongs to the ATP-dependent AMP-binding enzyme family.</text>
</comment>
<evidence type="ECO:0000313" key="6">
    <source>
        <dbReference type="EMBL" id="MDI1493252.1"/>
    </source>
</evidence>
<dbReference type="InterPro" id="IPR045851">
    <property type="entry name" value="AMP-bd_C_sf"/>
</dbReference>
<dbReference type="Pfam" id="PF13193">
    <property type="entry name" value="AMP-binding_C"/>
    <property type="match status" value="1"/>
</dbReference>
<dbReference type="Pfam" id="PF00501">
    <property type="entry name" value="AMP-binding"/>
    <property type="match status" value="1"/>
</dbReference>
<dbReference type="PROSITE" id="PS00455">
    <property type="entry name" value="AMP_BINDING"/>
    <property type="match status" value="1"/>
</dbReference>
<reference evidence="6" key="1">
    <citation type="journal article" date="2023" name="Genome Biol. Evol.">
        <title>First Whole Genome Sequence and Flow Cytometry Genome Size Data for the Lichen-Forming Fungus Ramalina farinacea (Ascomycota).</title>
        <authorList>
            <person name="Llewellyn T."/>
            <person name="Mian S."/>
            <person name="Hill R."/>
            <person name="Leitch I.J."/>
            <person name="Gaya E."/>
        </authorList>
    </citation>
    <scope>NUCLEOTIDE SEQUENCE</scope>
    <source>
        <strain evidence="6">LIQ254RAFAR</strain>
    </source>
</reference>
<evidence type="ECO:0000256" key="1">
    <source>
        <dbReference type="ARBA" id="ARBA00006432"/>
    </source>
</evidence>
<dbReference type="Gene3D" id="3.40.50.12780">
    <property type="entry name" value="N-terminal domain of ligase-like"/>
    <property type="match status" value="1"/>
</dbReference>
<dbReference type="PANTHER" id="PTHR24096">
    <property type="entry name" value="LONG-CHAIN-FATTY-ACID--COA LIGASE"/>
    <property type="match status" value="1"/>
</dbReference>
<organism evidence="6 7">
    <name type="scientific">Ramalina farinacea</name>
    <dbReference type="NCBI Taxonomy" id="258253"/>
    <lineage>
        <taxon>Eukaryota</taxon>
        <taxon>Fungi</taxon>
        <taxon>Dikarya</taxon>
        <taxon>Ascomycota</taxon>
        <taxon>Pezizomycotina</taxon>
        <taxon>Lecanoromycetes</taxon>
        <taxon>OSLEUM clade</taxon>
        <taxon>Lecanoromycetidae</taxon>
        <taxon>Lecanorales</taxon>
        <taxon>Lecanorineae</taxon>
        <taxon>Ramalinaceae</taxon>
        <taxon>Ramalina</taxon>
    </lineage>
</organism>
<evidence type="ECO:0000256" key="2">
    <source>
        <dbReference type="ARBA" id="ARBA00022598"/>
    </source>
</evidence>
<feature type="domain" description="AMP-dependent synthetase/ligase" evidence="4">
    <location>
        <begin position="23"/>
        <end position="401"/>
    </location>
</feature>
<evidence type="ECO:0000259" key="4">
    <source>
        <dbReference type="Pfam" id="PF00501"/>
    </source>
</evidence>
<evidence type="ECO:0000256" key="3">
    <source>
        <dbReference type="SAM" id="MobiDB-lite"/>
    </source>
</evidence>
<feature type="domain" description="AMP-binding enzyme C-terminal" evidence="5">
    <location>
        <begin position="452"/>
        <end position="532"/>
    </location>
</feature>
<dbReference type="SUPFAM" id="SSF56801">
    <property type="entry name" value="Acetyl-CoA synthetase-like"/>
    <property type="match status" value="1"/>
</dbReference>
<dbReference type="CDD" id="cd05911">
    <property type="entry name" value="Firefly_Luc_like"/>
    <property type="match status" value="1"/>
</dbReference>
<feature type="compositionally biased region" description="Low complexity" evidence="3">
    <location>
        <begin position="768"/>
        <end position="777"/>
    </location>
</feature>
<dbReference type="InterPro" id="IPR000873">
    <property type="entry name" value="AMP-dep_synth/lig_dom"/>
</dbReference>
<sequence length="834" mass="92642">MPAESLYPRIEIPNVDIWSLLFENKDRPYPDDKVIYKDAETGRSYTYSQVKSAAIDFGKGLKSVWEWKKGDVMGLFTPNSIDTPVVTWGTHWAGGIISPANPGYTVDELAFQLKDAGASGVITQKAFLPVAVQAAQRIGIPEERIILIGDDRDESARFKHFTSVKNLAGTNRYRRTRIDPQNDLAFLSYSSGTTGHPKGVMLTHSNIVSNMLQLRAGEGGNLTWNGGKYGQGDQILGFLPFFHIYGLNCLVHQCMFSGWTLTVMSKFDIERFCANIERYRITFAYVVPPVVLLLGKHPVVEKYDLSSLRMMNSGAAPLTRELVDSVYQRIKVPIKQGYGLSETSPTTHTQPWQSWHTSVGSVGSMLPNQTAKYMSPEEKEVAVGETGELWIKGPNIFKGYHNNPEGTRNALTPDGFFKTGDVGYQDKDGNFFITDRVKELIKYKGFQVPPAELEGLLLSHEAINDVAVIGIYDKDQATELPRAYIAVKAGVERNEKTAQEIQAWLQSKVANHKRLRGGVRFVDEIPKSASGKILRRVLKVKAAEEGQAQKTIDSKTAATNQLQWFGIRFSNIGLPKEFFLPVFNAGGLDTTANEVEMHRRSSKGDYVDAWLQSNTKRKAVDRALRGFVATPDSSRRLWVKLLSHQPANLPLRDNKENQTIRRRIAEKLTALITDWQAQRVQVQASSNALPPPSSVPDGSKAREQSNEAEKASDTINQDHTVLPGEGNAAEIPGHEVEKPQQLCFNRPLMPYSDSESGESVADSPRNEPPNSALSSEPSESEDSPPDATISEEQTPRTAIRRRKREDTESTLGSNAYCTAHEELDGPPPAKRTSR</sequence>
<accession>A0AA43QVV9</accession>
<dbReference type="InterPro" id="IPR042099">
    <property type="entry name" value="ANL_N_sf"/>
</dbReference>
<dbReference type="EMBL" id="JAPUFD010000025">
    <property type="protein sequence ID" value="MDI1493252.1"/>
    <property type="molecule type" value="Genomic_DNA"/>
</dbReference>
<proteinExistence type="inferred from homology"/>
<dbReference type="GO" id="GO:0016405">
    <property type="term" value="F:CoA-ligase activity"/>
    <property type="evidence" value="ECO:0007669"/>
    <property type="project" value="TreeGrafter"/>
</dbReference>
<dbReference type="PANTHER" id="PTHR24096:SF149">
    <property type="entry name" value="AMP-BINDING DOMAIN-CONTAINING PROTEIN-RELATED"/>
    <property type="match status" value="1"/>
</dbReference>
<protein>
    <submittedName>
        <fullName evidence="6">NRPS-like protein biosynthetic cluster</fullName>
    </submittedName>
</protein>
<dbReference type="InterPro" id="IPR020845">
    <property type="entry name" value="AMP-binding_CS"/>
</dbReference>
<feature type="compositionally biased region" description="Basic and acidic residues" evidence="3">
    <location>
        <begin position="699"/>
        <end position="712"/>
    </location>
</feature>
<keyword evidence="2" id="KW-0436">Ligase</keyword>
<evidence type="ECO:0000313" key="7">
    <source>
        <dbReference type="Proteomes" id="UP001161017"/>
    </source>
</evidence>
<dbReference type="Proteomes" id="UP001161017">
    <property type="component" value="Unassembled WGS sequence"/>
</dbReference>
<feature type="region of interest" description="Disordered" evidence="3">
    <location>
        <begin position="682"/>
        <end position="731"/>
    </location>
</feature>
<feature type="compositionally biased region" description="Pro residues" evidence="3">
    <location>
        <begin position="825"/>
        <end position="834"/>
    </location>
</feature>
<dbReference type="FunFam" id="3.30.300.30:FF:000007">
    <property type="entry name" value="4-coumarate--CoA ligase 2"/>
    <property type="match status" value="1"/>
</dbReference>
<dbReference type="AlphaFoldDB" id="A0AA43QVV9"/>
<dbReference type="Gene3D" id="3.30.300.30">
    <property type="match status" value="1"/>
</dbReference>
<keyword evidence="7" id="KW-1185">Reference proteome</keyword>
<dbReference type="InterPro" id="IPR025110">
    <property type="entry name" value="AMP-bd_C"/>
</dbReference>
<feature type="region of interest" description="Disordered" evidence="3">
    <location>
        <begin position="746"/>
        <end position="834"/>
    </location>
</feature>
<gene>
    <name evidence="6" type="ORF">OHK93_005040</name>
</gene>
<evidence type="ECO:0000259" key="5">
    <source>
        <dbReference type="Pfam" id="PF13193"/>
    </source>
</evidence>
<comment type="caution">
    <text evidence="6">The sequence shown here is derived from an EMBL/GenBank/DDBJ whole genome shotgun (WGS) entry which is preliminary data.</text>
</comment>
<name>A0AA43QVV9_9LECA</name>